<keyword evidence="4" id="KW-0808">Transferase</keyword>
<dbReference type="Pfam" id="PF02578">
    <property type="entry name" value="Cu-oxidase_4"/>
    <property type="match status" value="1"/>
</dbReference>
<keyword evidence="7" id="KW-0862">Zinc</keyword>
<comment type="similarity">
    <text evidence="3 11">Belongs to the purine nucleoside phosphorylase YfiH/LACC1 family.</text>
</comment>
<evidence type="ECO:0000256" key="3">
    <source>
        <dbReference type="ARBA" id="ARBA00007353"/>
    </source>
</evidence>
<reference evidence="12" key="2">
    <citation type="submission" date="2021-04" db="EMBL/GenBank/DDBJ databases">
        <authorList>
            <person name="Gilroy R."/>
        </authorList>
    </citation>
    <scope>NUCLEOTIDE SEQUENCE</scope>
    <source>
        <strain evidence="12">CHK188-4685</strain>
    </source>
</reference>
<reference evidence="12" key="1">
    <citation type="journal article" date="2021" name="PeerJ">
        <title>Extensive microbial diversity within the chicken gut microbiome revealed by metagenomics and culture.</title>
        <authorList>
            <person name="Gilroy R."/>
            <person name="Ravi A."/>
            <person name="Getino M."/>
            <person name="Pursley I."/>
            <person name="Horton D.L."/>
            <person name="Alikhan N.F."/>
            <person name="Baker D."/>
            <person name="Gharbi K."/>
            <person name="Hall N."/>
            <person name="Watson M."/>
            <person name="Adriaenssens E.M."/>
            <person name="Foster-Nyarko E."/>
            <person name="Jarju S."/>
            <person name="Secka A."/>
            <person name="Antonio M."/>
            <person name="Oren A."/>
            <person name="Chaudhuri R.R."/>
            <person name="La Ragione R."/>
            <person name="Hildebrand F."/>
            <person name="Pallen M.J."/>
        </authorList>
    </citation>
    <scope>NUCLEOTIDE SEQUENCE</scope>
    <source>
        <strain evidence="12">CHK188-4685</strain>
    </source>
</reference>
<dbReference type="CDD" id="cd16833">
    <property type="entry name" value="YfiH"/>
    <property type="match status" value="1"/>
</dbReference>
<comment type="catalytic activity">
    <reaction evidence="10">
        <text>S-methyl-5'-thioadenosine + phosphate = 5-(methylsulfanyl)-alpha-D-ribose 1-phosphate + adenine</text>
        <dbReference type="Rhea" id="RHEA:11852"/>
        <dbReference type="ChEBI" id="CHEBI:16708"/>
        <dbReference type="ChEBI" id="CHEBI:17509"/>
        <dbReference type="ChEBI" id="CHEBI:43474"/>
        <dbReference type="ChEBI" id="CHEBI:58533"/>
        <dbReference type="EC" id="2.4.2.28"/>
    </reaction>
    <physiologicalReaction direction="left-to-right" evidence="10">
        <dbReference type="Rhea" id="RHEA:11853"/>
    </physiologicalReaction>
</comment>
<name>A0A9D2RJJ7_9FIRM</name>
<organism evidence="12 13">
    <name type="scientific">Candidatus Enterocloster faecavium</name>
    <dbReference type="NCBI Taxonomy" id="2838560"/>
    <lineage>
        <taxon>Bacteria</taxon>
        <taxon>Bacillati</taxon>
        <taxon>Bacillota</taxon>
        <taxon>Clostridia</taxon>
        <taxon>Lachnospirales</taxon>
        <taxon>Lachnospiraceae</taxon>
        <taxon>Enterocloster</taxon>
    </lineage>
</organism>
<dbReference type="PANTHER" id="PTHR30616">
    <property type="entry name" value="UNCHARACTERIZED PROTEIN YFIH"/>
    <property type="match status" value="1"/>
</dbReference>
<accession>A0A9D2RJJ7</accession>
<evidence type="ECO:0000256" key="7">
    <source>
        <dbReference type="ARBA" id="ARBA00022833"/>
    </source>
</evidence>
<comment type="catalytic activity">
    <reaction evidence="8">
        <text>adenosine + H2O + H(+) = inosine + NH4(+)</text>
        <dbReference type="Rhea" id="RHEA:24408"/>
        <dbReference type="ChEBI" id="CHEBI:15377"/>
        <dbReference type="ChEBI" id="CHEBI:15378"/>
        <dbReference type="ChEBI" id="CHEBI:16335"/>
        <dbReference type="ChEBI" id="CHEBI:17596"/>
        <dbReference type="ChEBI" id="CHEBI:28938"/>
        <dbReference type="EC" id="3.5.4.4"/>
    </reaction>
    <physiologicalReaction direction="left-to-right" evidence="8">
        <dbReference type="Rhea" id="RHEA:24409"/>
    </physiologicalReaction>
</comment>
<gene>
    <name evidence="12" type="primary">pgeF</name>
    <name evidence="12" type="ORF">H9716_02385</name>
</gene>
<comment type="catalytic activity">
    <reaction evidence="1">
        <text>inosine + phosphate = alpha-D-ribose 1-phosphate + hypoxanthine</text>
        <dbReference type="Rhea" id="RHEA:27646"/>
        <dbReference type="ChEBI" id="CHEBI:17368"/>
        <dbReference type="ChEBI" id="CHEBI:17596"/>
        <dbReference type="ChEBI" id="CHEBI:43474"/>
        <dbReference type="ChEBI" id="CHEBI:57720"/>
        <dbReference type="EC" id="2.4.2.1"/>
    </reaction>
    <physiologicalReaction direction="left-to-right" evidence="1">
        <dbReference type="Rhea" id="RHEA:27647"/>
    </physiologicalReaction>
</comment>
<evidence type="ECO:0000256" key="10">
    <source>
        <dbReference type="ARBA" id="ARBA00049893"/>
    </source>
</evidence>
<keyword evidence="6" id="KW-0378">Hydrolase</keyword>
<dbReference type="Proteomes" id="UP000886804">
    <property type="component" value="Unassembled WGS sequence"/>
</dbReference>
<dbReference type="InterPro" id="IPR011324">
    <property type="entry name" value="Cytotoxic_necrot_fac-like_cat"/>
</dbReference>
<evidence type="ECO:0000256" key="6">
    <source>
        <dbReference type="ARBA" id="ARBA00022801"/>
    </source>
</evidence>
<evidence type="ECO:0000313" key="12">
    <source>
        <dbReference type="EMBL" id="HJB06695.1"/>
    </source>
</evidence>
<sequence>MKIQPRYQGGRQIPQLNEKEGVPYFVFPSLEETHEVIHGFSSRWGGVSCGDFSSMNFSAGRGDDPEAVLENFTRMAAALGVDRDRMVVSWQTHTANVRLVTEEDEGKGVVRPRDYQDVDGLITNVPGITLVTLYADCVPIYLVDPVRRAIGLCHSGWRGTVQGIGEVTVRKMTEAFGSQPEDLIGCIGPSICADCFEVGPEVAEEFFRAFPAGSHQQLCPFHGQTGKYHVDLWLANRLVLRRAGLKEEQIYTTGLCTKCNPEIFFSHRAMGAKRGNLGAFLCLKE</sequence>
<proteinExistence type="inferred from homology"/>
<evidence type="ECO:0000256" key="11">
    <source>
        <dbReference type="RuleBase" id="RU361274"/>
    </source>
</evidence>
<dbReference type="AlphaFoldDB" id="A0A9D2RJJ7"/>
<dbReference type="InterPro" id="IPR003730">
    <property type="entry name" value="Cu_polyphenol_OxRdtase"/>
</dbReference>
<dbReference type="NCBIfam" id="TIGR00726">
    <property type="entry name" value="peptidoglycan editing factor PgeF"/>
    <property type="match status" value="1"/>
</dbReference>
<comment type="caution">
    <text evidence="12">The sequence shown here is derived from an EMBL/GenBank/DDBJ whole genome shotgun (WGS) entry which is preliminary data.</text>
</comment>
<dbReference type="InterPro" id="IPR038371">
    <property type="entry name" value="Cu_polyphenol_OxRdtase_sf"/>
</dbReference>
<protein>
    <recommendedName>
        <fullName evidence="11">Purine nucleoside phosphorylase</fullName>
    </recommendedName>
</protein>
<comment type="function">
    <text evidence="2">Purine nucleoside enzyme that catalyzes the phosphorolysis of adenosine and inosine nucleosides, yielding D-ribose 1-phosphate and the respective free bases, adenine and hypoxanthine. Also catalyzes the phosphorolysis of S-methyl-5'-thioadenosine into adenine and S-methyl-5-thio-alpha-D-ribose 1-phosphate. Also has adenosine deaminase activity.</text>
</comment>
<dbReference type="GO" id="GO:0016787">
    <property type="term" value="F:hydrolase activity"/>
    <property type="evidence" value="ECO:0007669"/>
    <property type="project" value="UniProtKB-KW"/>
</dbReference>
<evidence type="ECO:0000256" key="4">
    <source>
        <dbReference type="ARBA" id="ARBA00022679"/>
    </source>
</evidence>
<dbReference type="EMBL" id="DWYS01000031">
    <property type="protein sequence ID" value="HJB06695.1"/>
    <property type="molecule type" value="Genomic_DNA"/>
</dbReference>
<dbReference type="GO" id="GO:0017061">
    <property type="term" value="F:S-methyl-5-thioadenosine phosphorylase activity"/>
    <property type="evidence" value="ECO:0007669"/>
    <property type="project" value="UniProtKB-EC"/>
</dbReference>
<dbReference type="GO" id="GO:0005507">
    <property type="term" value="F:copper ion binding"/>
    <property type="evidence" value="ECO:0007669"/>
    <property type="project" value="TreeGrafter"/>
</dbReference>
<evidence type="ECO:0000256" key="8">
    <source>
        <dbReference type="ARBA" id="ARBA00047989"/>
    </source>
</evidence>
<dbReference type="PANTHER" id="PTHR30616:SF2">
    <property type="entry name" value="PURINE NUCLEOSIDE PHOSPHORYLASE LACC1"/>
    <property type="match status" value="1"/>
</dbReference>
<comment type="catalytic activity">
    <reaction evidence="9">
        <text>adenosine + phosphate = alpha-D-ribose 1-phosphate + adenine</text>
        <dbReference type="Rhea" id="RHEA:27642"/>
        <dbReference type="ChEBI" id="CHEBI:16335"/>
        <dbReference type="ChEBI" id="CHEBI:16708"/>
        <dbReference type="ChEBI" id="CHEBI:43474"/>
        <dbReference type="ChEBI" id="CHEBI:57720"/>
        <dbReference type="EC" id="2.4.2.1"/>
    </reaction>
    <physiologicalReaction direction="left-to-right" evidence="9">
        <dbReference type="Rhea" id="RHEA:27643"/>
    </physiologicalReaction>
</comment>
<dbReference type="Gene3D" id="3.60.140.10">
    <property type="entry name" value="CNF1/YfiH-like putative cysteine hydrolases"/>
    <property type="match status" value="1"/>
</dbReference>
<evidence type="ECO:0000256" key="1">
    <source>
        <dbReference type="ARBA" id="ARBA00000553"/>
    </source>
</evidence>
<keyword evidence="5" id="KW-0479">Metal-binding</keyword>
<evidence type="ECO:0000256" key="9">
    <source>
        <dbReference type="ARBA" id="ARBA00048968"/>
    </source>
</evidence>
<dbReference type="SUPFAM" id="SSF64438">
    <property type="entry name" value="CNF1/YfiH-like putative cysteine hydrolases"/>
    <property type="match status" value="1"/>
</dbReference>
<evidence type="ECO:0000256" key="2">
    <source>
        <dbReference type="ARBA" id="ARBA00003215"/>
    </source>
</evidence>
<evidence type="ECO:0000256" key="5">
    <source>
        <dbReference type="ARBA" id="ARBA00022723"/>
    </source>
</evidence>
<evidence type="ECO:0000313" key="13">
    <source>
        <dbReference type="Proteomes" id="UP000886804"/>
    </source>
</evidence>